<evidence type="ECO:0000256" key="1">
    <source>
        <dbReference type="SAM" id="MobiDB-lite"/>
    </source>
</evidence>
<dbReference type="RefSeq" id="WP_015732391.1">
    <property type="nucleotide sequence ID" value="NC_013410.1"/>
</dbReference>
<dbReference type="Proteomes" id="UP000001497">
    <property type="component" value="Chromosome"/>
</dbReference>
<feature type="region of interest" description="Disordered" evidence="1">
    <location>
        <begin position="37"/>
        <end position="153"/>
    </location>
</feature>
<accession>A0ABM5LLV0</accession>
<protein>
    <recommendedName>
        <fullName evidence="4">Lipoprotein</fullName>
    </recommendedName>
</protein>
<name>A0ABM5LLV0_FIBSS</name>
<feature type="compositionally biased region" description="Low complexity" evidence="1">
    <location>
        <begin position="48"/>
        <end position="72"/>
    </location>
</feature>
<dbReference type="EMBL" id="CP001792">
    <property type="protein sequence ID" value="ACX76296.1"/>
    <property type="molecule type" value="Genomic_DNA"/>
</dbReference>
<organism evidence="2 3">
    <name type="scientific">Fibrobacter succinogenes (strain ATCC 19169 / S85)</name>
    <dbReference type="NCBI Taxonomy" id="59374"/>
    <lineage>
        <taxon>Bacteria</taxon>
        <taxon>Pseudomonadati</taxon>
        <taxon>Fibrobacterota</taxon>
        <taxon>Fibrobacteria</taxon>
        <taxon>Fibrobacterales</taxon>
        <taxon>Fibrobacteraceae</taxon>
        <taxon>Fibrobacter</taxon>
    </lineage>
</organism>
<gene>
    <name evidence="2" type="ordered locus">Fisuc_2713</name>
</gene>
<evidence type="ECO:0008006" key="4">
    <source>
        <dbReference type="Google" id="ProtNLM"/>
    </source>
</evidence>
<keyword evidence="3" id="KW-1185">Reference proteome</keyword>
<proteinExistence type="predicted"/>
<sequence>MKIEKKKVTGNSRLSNATKAGVASMLGMSAILMSGCTGDAESGQVIGPVEPDNNNPNSSDASESPEIQSSSSVTDIPLSHERLSSEAIEALSSSSVQTPSSSSVAPIQSSSSEEIVSSSSESSSSTFVEKPRSSSSVKEESSSSTEVVPPWPRDCNKIDSMGVNVIMCHDDDDFPLVSMVSTYEMFDNV</sequence>
<evidence type="ECO:0000313" key="3">
    <source>
        <dbReference type="Proteomes" id="UP000001497"/>
    </source>
</evidence>
<feature type="compositionally biased region" description="Basic and acidic residues" evidence="1">
    <location>
        <begin position="129"/>
        <end position="141"/>
    </location>
</feature>
<evidence type="ECO:0000313" key="2">
    <source>
        <dbReference type="EMBL" id="ACX76296.1"/>
    </source>
</evidence>
<reference evidence="2" key="1">
    <citation type="submission" date="2009-10" db="EMBL/GenBank/DDBJ databases">
        <title>Complete sequence of Fibrobacter succinogenes subsp. succinogenes S85.</title>
        <authorList>
            <consortium name="US DOE Joint Genome Institute"/>
            <person name="Lucas S."/>
            <person name="Copeland A."/>
            <person name="Lapidus A."/>
            <person name="Glavina del Rio T."/>
            <person name="Tice H."/>
            <person name="Bruce D."/>
            <person name="Goodwin L."/>
            <person name="Pitluck S."/>
            <person name="Chertkov O."/>
            <person name="Detter J.C."/>
            <person name="Han C."/>
            <person name="Tapia R."/>
            <person name="Larimer F."/>
            <person name="Land M."/>
            <person name="Hauser L."/>
            <person name="Kyrpides N."/>
            <person name="Mikhailova N."/>
            <person name="Weimer P.J."/>
            <person name="Stevenson D.M."/>
            <person name="Boyum J."/>
            <person name="Brumm P.I."/>
            <person name="Mead D."/>
        </authorList>
    </citation>
    <scope>NUCLEOTIDE SEQUENCE [LARGE SCALE GENOMIC DNA]</scope>
    <source>
        <strain evidence="2">S85</strain>
    </source>
</reference>
<feature type="compositionally biased region" description="Low complexity" evidence="1">
    <location>
        <begin position="85"/>
        <end position="125"/>
    </location>
</feature>